<gene>
    <name evidence="6" type="ORF">KHX13_06110</name>
</gene>
<organism evidence="6 7">
    <name type="scientific">Acidaminococcus intestini</name>
    <dbReference type="NCBI Taxonomy" id="187327"/>
    <lineage>
        <taxon>Bacteria</taxon>
        <taxon>Bacillati</taxon>
        <taxon>Bacillota</taxon>
        <taxon>Negativicutes</taxon>
        <taxon>Acidaminococcales</taxon>
        <taxon>Acidaminococcaceae</taxon>
        <taxon>Acidaminococcus</taxon>
    </lineage>
</organism>
<protein>
    <submittedName>
        <fullName evidence="6">Transposase</fullName>
    </submittedName>
</protein>
<evidence type="ECO:0000313" key="6">
    <source>
        <dbReference type="EMBL" id="MBS5519890.1"/>
    </source>
</evidence>
<accession>A0A943I1G5</accession>
<comment type="caution">
    <text evidence="6">The sequence shown here is derived from an EMBL/GenBank/DDBJ whole genome shotgun (WGS) entry which is preliminary data.</text>
</comment>
<dbReference type="Pfam" id="PF01385">
    <property type="entry name" value="OrfB_IS605"/>
    <property type="match status" value="1"/>
</dbReference>
<dbReference type="InterPro" id="IPR010095">
    <property type="entry name" value="Cas12f1-like_TNB"/>
</dbReference>
<dbReference type="AlphaFoldDB" id="A0A943I1G5"/>
<proteinExistence type="inferred from homology"/>
<name>A0A943I1G5_9FIRM</name>
<comment type="similarity">
    <text evidence="1">In the C-terminal section; belongs to the transposase 35 family.</text>
</comment>
<dbReference type="GO" id="GO:0006310">
    <property type="term" value="P:DNA recombination"/>
    <property type="evidence" value="ECO:0007669"/>
    <property type="project" value="UniProtKB-KW"/>
</dbReference>
<evidence type="ECO:0000259" key="5">
    <source>
        <dbReference type="Pfam" id="PF01385"/>
    </source>
</evidence>
<reference evidence="6" key="1">
    <citation type="submission" date="2021-02" db="EMBL/GenBank/DDBJ databases">
        <title>Infant gut strain persistence is associated with maternal origin, phylogeny, and functional potential including surface adhesion and iron acquisition.</title>
        <authorList>
            <person name="Lou Y.C."/>
        </authorList>
    </citation>
    <scope>NUCLEOTIDE SEQUENCE</scope>
    <source>
        <strain evidence="6">L3_106_000M1_dasL3_106_000M1_concoct_15</strain>
    </source>
</reference>
<evidence type="ECO:0000313" key="7">
    <source>
        <dbReference type="Proteomes" id="UP000754226"/>
    </source>
</evidence>
<dbReference type="EMBL" id="JAGZCZ010000006">
    <property type="protein sequence ID" value="MBS5519890.1"/>
    <property type="molecule type" value="Genomic_DNA"/>
</dbReference>
<evidence type="ECO:0000256" key="2">
    <source>
        <dbReference type="ARBA" id="ARBA00022578"/>
    </source>
</evidence>
<dbReference type="GO" id="GO:0032196">
    <property type="term" value="P:transposition"/>
    <property type="evidence" value="ECO:0007669"/>
    <property type="project" value="UniProtKB-KW"/>
</dbReference>
<dbReference type="Proteomes" id="UP000754226">
    <property type="component" value="Unassembled WGS sequence"/>
</dbReference>
<feature type="domain" description="Probable transposase IS891/IS1136/IS1341" evidence="5">
    <location>
        <begin position="12"/>
        <end position="123"/>
    </location>
</feature>
<keyword evidence="2" id="KW-0815">Transposition</keyword>
<evidence type="ECO:0000256" key="1">
    <source>
        <dbReference type="ARBA" id="ARBA00008761"/>
    </source>
</evidence>
<keyword evidence="3" id="KW-0238">DNA-binding</keyword>
<dbReference type="GO" id="GO:0003677">
    <property type="term" value="F:DNA binding"/>
    <property type="evidence" value="ECO:0007669"/>
    <property type="project" value="UniProtKB-KW"/>
</dbReference>
<evidence type="ECO:0000256" key="4">
    <source>
        <dbReference type="ARBA" id="ARBA00023172"/>
    </source>
</evidence>
<dbReference type="InterPro" id="IPR001959">
    <property type="entry name" value="Transposase"/>
</dbReference>
<keyword evidence="4" id="KW-0233">DNA recombination</keyword>
<sequence length="204" mass="23807">MPIYNGRYFKIQYCYFQEEEPQDVFADKVLAIDIGLENLATCITRTGTAFIIDGYKLKSSNQYWNKKKVYNQSIADKQGQKKTHRLHALVRKRNRRIQDYIRRVARYIINYCIEHHIGTIVCGCNGDFKHSMNLGKMIKQQFMQISFGSLRETLEGFCKRYGMTHIKQEKFSTSKASCWDLDTIPVCQSGPTVYLSFQQKTNPS</sequence>
<dbReference type="NCBIfam" id="TIGR01766">
    <property type="entry name" value="IS200/IS605 family accessory protein TnpB-like domain"/>
    <property type="match status" value="1"/>
</dbReference>
<evidence type="ECO:0000256" key="3">
    <source>
        <dbReference type="ARBA" id="ARBA00023125"/>
    </source>
</evidence>